<dbReference type="InterPro" id="IPR036259">
    <property type="entry name" value="MFS_trans_sf"/>
</dbReference>
<dbReference type="PANTHER" id="PTHR23508:SF10">
    <property type="entry name" value="CARBOXYLIC ACID TRANSPORTER PROTEIN HOMOLOG"/>
    <property type="match status" value="1"/>
</dbReference>
<dbReference type="InterPro" id="IPR005829">
    <property type="entry name" value="Sugar_transporter_CS"/>
</dbReference>
<dbReference type="PATRIC" id="fig|1166018.3.peg.3207"/>
<dbReference type="InterPro" id="IPR011701">
    <property type="entry name" value="MFS"/>
</dbReference>
<dbReference type="SUPFAM" id="SSF103473">
    <property type="entry name" value="MFS general substrate transporter"/>
    <property type="match status" value="1"/>
</dbReference>
<dbReference type="AlphaFoldDB" id="I0K5S9"/>
<keyword evidence="4 5" id="KW-0472">Membrane</keyword>
<dbReference type="PANTHER" id="PTHR23508">
    <property type="entry name" value="CARBOXYLIC ACID TRANSPORTER PROTEIN HOMOLOG"/>
    <property type="match status" value="1"/>
</dbReference>
<dbReference type="EMBL" id="HE796683">
    <property type="protein sequence ID" value="CCG99482.1"/>
    <property type="molecule type" value="Genomic_DNA"/>
</dbReference>
<feature type="domain" description="Major facilitator superfamily (MFS) profile" evidence="6">
    <location>
        <begin position="21"/>
        <end position="411"/>
    </location>
</feature>
<feature type="transmembrane region" description="Helical" evidence="5">
    <location>
        <begin position="94"/>
        <end position="111"/>
    </location>
</feature>
<feature type="transmembrane region" description="Helical" evidence="5">
    <location>
        <begin position="20"/>
        <end position="43"/>
    </location>
</feature>
<proteinExistence type="predicted"/>
<keyword evidence="8" id="KW-1185">Reference proteome</keyword>
<evidence type="ECO:0000313" key="7">
    <source>
        <dbReference type="EMBL" id="CCG99482.1"/>
    </source>
</evidence>
<dbReference type="PROSITE" id="PS00217">
    <property type="entry name" value="SUGAR_TRANSPORT_2"/>
    <property type="match status" value="1"/>
</dbReference>
<dbReference type="HOGENOM" id="CLU_001265_46_6_10"/>
<dbReference type="GO" id="GO:0046943">
    <property type="term" value="F:carboxylic acid transmembrane transporter activity"/>
    <property type="evidence" value="ECO:0007669"/>
    <property type="project" value="TreeGrafter"/>
</dbReference>
<dbReference type="Gene3D" id="1.20.1250.20">
    <property type="entry name" value="MFS general substrate transporter like domains"/>
    <property type="match status" value="2"/>
</dbReference>
<organism evidence="7 8">
    <name type="scientific">Fibrella aestuarina BUZ 2</name>
    <dbReference type="NCBI Taxonomy" id="1166018"/>
    <lineage>
        <taxon>Bacteria</taxon>
        <taxon>Pseudomonadati</taxon>
        <taxon>Bacteroidota</taxon>
        <taxon>Cytophagia</taxon>
        <taxon>Cytophagales</taxon>
        <taxon>Spirosomataceae</taxon>
        <taxon>Fibrella</taxon>
    </lineage>
</organism>
<evidence type="ECO:0000259" key="6">
    <source>
        <dbReference type="PROSITE" id="PS50850"/>
    </source>
</evidence>
<evidence type="ECO:0000313" key="8">
    <source>
        <dbReference type="Proteomes" id="UP000011058"/>
    </source>
</evidence>
<evidence type="ECO:0000256" key="4">
    <source>
        <dbReference type="ARBA" id="ARBA00023136"/>
    </source>
</evidence>
<sequence>MVMTIESTNIEADRLTANWLAFGLCALSYLLGGTASTLMASFLPVVVPELLGTKAGTAELGDIGAYISAAFLYGWMTGGLVFGFVSDRIGRSRAVAFATALYGIAMLATTVVPNWPVLLLCRFLTGAGVGGVLLLTTVYISEIWPARNRAVVLGILAVMFPVGIVATGGLNVGQVTWRQAFGLGHVPVLVAFVMLFRLPESVSWQREQQGRHQLAHQAWTAGTQANLITGVLVFGAVLIGLWGTFSWIPTWVQTLLPPGQTGARERGLTMMLLGMGGIVGGMLSGLLINQFGSRRTLLMTFVGCAGGCGLLFLTNRQFSPLIYAETAFVALFFGISQGALSSIIPALFPVHIRATAAGISFNIGRFFTATAVFFVGTMVAGLGGFGNALLVFSMAFLIALLTVWVRYKPFDKQPIAKSTSVHS</sequence>
<dbReference type="OrthoDB" id="9787026at2"/>
<feature type="transmembrane region" description="Helical" evidence="5">
    <location>
        <begin position="63"/>
        <end position="85"/>
    </location>
</feature>
<name>I0K5S9_9BACT</name>
<evidence type="ECO:0000256" key="5">
    <source>
        <dbReference type="SAM" id="Phobius"/>
    </source>
</evidence>
<feature type="transmembrane region" description="Helical" evidence="5">
    <location>
        <begin position="176"/>
        <end position="196"/>
    </location>
</feature>
<gene>
    <name evidence="7" type="primary">nanT</name>
    <name evidence="7" type="ORF">FAES_1472</name>
</gene>
<reference evidence="7 8" key="1">
    <citation type="journal article" date="2012" name="J. Bacteriol.">
        <title>Genome Sequence of Fibrella aestuarina BUZ 2T, a Filamentous Marine Bacterium.</title>
        <authorList>
            <person name="Filippini M."/>
            <person name="Qi W."/>
            <person name="Blom J."/>
            <person name="Goesmann A."/>
            <person name="Smits T.H."/>
            <person name="Bagheri H.C."/>
        </authorList>
    </citation>
    <scope>NUCLEOTIDE SEQUENCE [LARGE SCALE GENOMIC DNA]</scope>
    <source>
        <strain evidence="8">BUZ 2T</strain>
    </source>
</reference>
<keyword evidence="2 5" id="KW-0812">Transmembrane</keyword>
<feature type="transmembrane region" description="Helical" evidence="5">
    <location>
        <begin position="362"/>
        <end position="382"/>
    </location>
</feature>
<feature type="transmembrane region" description="Helical" evidence="5">
    <location>
        <begin position="117"/>
        <end position="138"/>
    </location>
</feature>
<feature type="transmembrane region" description="Helical" evidence="5">
    <location>
        <begin position="388"/>
        <end position="407"/>
    </location>
</feature>
<dbReference type="GO" id="GO:0005886">
    <property type="term" value="C:plasma membrane"/>
    <property type="evidence" value="ECO:0007669"/>
    <property type="project" value="TreeGrafter"/>
</dbReference>
<feature type="transmembrane region" description="Helical" evidence="5">
    <location>
        <begin position="150"/>
        <end position="170"/>
    </location>
</feature>
<dbReference type="Proteomes" id="UP000011058">
    <property type="component" value="Chromosome"/>
</dbReference>
<dbReference type="PROSITE" id="PS50850">
    <property type="entry name" value="MFS"/>
    <property type="match status" value="1"/>
</dbReference>
<evidence type="ECO:0000256" key="3">
    <source>
        <dbReference type="ARBA" id="ARBA00022989"/>
    </source>
</evidence>
<feature type="transmembrane region" description="Helical" evidence="5">
    <location>
        <begin position="268"/>
        <end position="289"/>
    </location>
</feature>
<dbReference type="STRING" id="1166018.FAES_1472"/>
<evidence type="ECO:0000256" key="2">
    <source>
        <dbReference type="ARBA" id="ARBA00022692"/>
    </source>
</evidence>
<dbReference type="eggNOG" id="COG2814">
    <property type="taxonomic scope" value="Bacteria"/>
</dbReference>
<protein>
    <submittedName>
        <fullName evidence="7">Cis,cis-muconate transport protein</fullName>
    </submittedName>
</protein>
<feature type="transmembrane region" description="Helical" evidence="5">
    <location>
        <begin position="326"/>
        <end position="350"/>
    </location>
</feature>
<feature type="transmembrane region" description="Helical" evidence="5">
    <location>
        <begin position="227"/>
        <end position="248"/>
    </location>
</feature>
<accession>I0K5S9</accession>
<dbReference type="Pfam" id="PF07690">
    <property type="entry name" value="MFS_1"/>
    <property type="match status" value="1"/>
</dbReference>
<feature type="transmembrane region" description="Helical" evidence="5">
    <location>
        <begin position="296"/>
        <end position="314"/>
    </location>
</feature>
<comment type="subcellular location">
    <subcellularLocation>
        <location evidence="1">Membrane</location>
        <topology evidence="1">Multi-pass membrane protein</topology>
    </subcellularLocation>
</comment>
<keyword evidence="3 5" id="KW-1133">Transmembrane helix</keyword>
<dbReference type="KEGG" id="fae:FAES_1472"/>
<dbReference type="InterPro" id="IPR020846">
    <property type="entry name" value="MFS_dom"/>
</dbReference>
<evidence type="ECO:0000256" key="1">
    <source>
        <dbReference type="ARBA" id="ARBA00004141"/>
    </source>
</evidence>